<reference evidence="5" key="1">
    <citation type="submission" date="2024-05" db="EMBL/GenBank/DDBJ databases">
        <title>Genome sequencing of novel strain.</title>
        <authorList>
            <person name="Ganbat D."/>
            <person name="Ganbat S."/>
            <person name="Lee S.-J."/>
        </authorList>
    </citation>
    <scope>NUCLEOTIDE SEQUENCE</scope>
    <source>
        <strain evidence="5">SMD15-11</strain>
    </source>
</reference>
<dbReference type="FunFam" id="3.30.70.270:FF:000001">
    <property type="entry name" value="Diguanylate cyclase domain protein"/>
    <property type="match status" value="1"/>
</dbReference>
<dbReference type="Pfam" id="PF13185">
    <property type="entry name" value="GAF_2"/>
    <property type="match status" value="1"/>
</dbReference>
<sequence length="350" mass="39554">MSRYTVEELIDRARRNEAIARKLFDIEVAIMNMGHSAALLERLLDMILERFQVDHAGFALIRAPHTEALVRTVTRSKSLAGTRVLVDSVAFLELTQGSRKPLLVNRNVQAWFPLISPADRPKCQSLAILPLTIDQRVVGALTLGSTDKERYRPDKDSFFLYQLAVKTSLCLDAALNREKIQFLATRDPLTHLRNRRELEETLEQEITRAQRHKLPLALVFIDCDDFKQVNDTWGHDTGDLYLRHMAACLTAVVRKSDQVFRFAGDEFVVLLPSQDREGGEQFIQRLRQHLVKHPLTARGLSLDMKASAGLAVLSELSVPSGREMLKEADKQLYAAKACKAERFAQNQPAG</sequence>
<dbReference type="GO" id="GO:0043709">
    <property type="term" value="P:cell adhesion involved in single-species biofilm formation"/>
    <property type="evidence" value="ECO:0007669"/>
    <property type="project" value="TreeGrafter"/>
</dbReference>
<dbReference type="InterPro" id="IPR003018">
    <property type="entry name" value="GAF"/>
</dbReference>
<dbReference type="KEGG" id="tcd:AAIA72_03705"/>
<evidence type="ECO:0000256" key="3">
    <source>
        <dbReference type="ARBA" id="ARBA00034247"/>
    </source>
</evidence>
<dbReference type="GO" id="GO:1902201">
    <property type="term" value="P:negative regulation of bacterial-type flagellum-dependent cell motility"/>
    <property type="evidence" value="ECO:0007669"/>
    <property type="project" value="TreeGrafter"/>
</dbReference>
<dbReference type="EC" id="2.7.7.65" evidence="2"/>
<evidence type="ECO:0000259" key="4">
    <source>
        <dbReference type="PROSITE" id="PS50887"/>
    </source>
</evidence>
<organism evidence="5">
    <name type="scientific">Thermohahella caldifontis</name>
    <dbReference type="NCBI Taxonomy" id="3142973"/>
    <lineage>
        <taxon>Bacteria</taxon>
        <taxon>Pseudomonadati</taxon>
        <taxon>Pseudomonadota</taxon>
        <taxon>Gammaproteobacteria</taxon>
        <taxon>Oceanospirillales</taxon>
        <taxon>Hahellaceae</taxon>
        <taxon>Thermohahella</taxon>
    </lineage>
</organism>
<dbReference type="CDD" id="cd01949">
    <property type="entry name" value="GGDEF"/>
    <property type="match status" value="1"/>
</dbReference>
<dbReference type="PANTHER" id="PTHR45138">
    <property type="entry name" value="REGULATORY COMPONENTS OF SENSORY TRANSDUCTION SYSTEM"/>
    <property type="match status" value="1"/>
</dbReference>
<gene>
    <name evidence="5" type="ORF">AAIA72_03705</name>
</gene>
<dbReference type="EMBL" id="CP154858">
    <property type="protein sequence ID" value="XDT73097.1"/>
    <property type="molecule type" value="Genomic_DNA"/>
</dbReference>
<dbReference type="Pfam" id="PF00990">
    <property type="entry name" value="GGDEF"/>
    <property type="match status" value="1"/>
</dbReference>
<dbReference type="InterPro" id="IPR029787">
    <property type="entry name" value="Nucleotide_cyclase"/>
</dbReference>
<dbReference type="PANTHER" id="PTHR45138:SF9">
    <property type="entry name" value="DIGUANYLATE CYCLASE DGCM-RELATED"/>
    <property type="match status" value="1"/>
</dbReference>
<comment type="cofactor">
    <cofactor evidence="1">
        <name>Mg(2+)</name>
        <dbReference type="ChEBI" id="CHEBI:18420"/>
    </cofactor>
</comment>
<evidence type="ECO:0000256" key="2">
    <source>
        <dbReference type="ARBA" id="ARBA00012528"/>
    </source>
</evidence>
<proteinExistence type="predicted"/>
<dbReference type="Gene3D" id="3.30.70.270">
    <property type="match status" value="1"/>
</dbReference>
<protein>
    <recommendedName>
        <fullName evidence="2">diguanylate cyclase</fullName>
        <ecNumber evidence="2">2.7.7.65</ecNumber>
    </recommendedName>
</protein>
<dbReference type="SUPFAM" id="SSF55781">
    <property type="entry name" value="GAF domain-like"/>
    <property type="match status" value="1"/>
</dbReference>
<feature type="domain" description="GGDEF" evidence="4">
    <location>
        <begin position="214"/>
        <end position="348"/>
    </location>
</feature>
<dbReference type="RefSeq" id="WP_369602097.1">
    <property type="nucleotide sequence ID" value="NZ_CP154858.1"/>
</dbReference>
<name>A0AB39UYY5_9GAMM</name>
<dbReference type="InterPro" id="IPR043128">
    <property type="entry name" value="Rev_trsase/Diguanyl_cyclase"/>
</dbReference>
<dbReference type="InterPro" id="IPR029016">
    <property type="entry name" value="GAF-like_dom_sf"/>
</dbReference>
<dbReference type="AlphaFoldDB" id="A0AB39UYY5"/>
<evidence type="ECO:0000256" key="1">
    <source>
        <dbReference type="ARBA" id="ARBA00001946"/>
    </source>
</evidence>
<dbReference type="SMART" id="SM00065">
    <property type="entry name" value="GAF"/>
    <property type="match status" value="1"/>
</dbReference>
<accession>A0AB39UYY5</accession>
<dbReference type="GO" id="GO:0005886">
    <property type="term" value="C:plasma membrane"/>
    <property type="evidence" value="ECO:0007669"/>
    <property type="project" value="TreeGrafter"/>
</dbReference>
<evidence type="ECO:0000313" key="5">
    <source>
        <dbReference type="EMBL" id="XDT73097.1"/>
    </source>
</evidence>
<dbReference type="GO" id="GO:0052621">
    <property type="term" value="F:diguanylate cyclase activity"/>
    <property type="evidence" value="ECO:0007669"/>
    <property type="project" value="UniProtKB-EC"/>
</dbReference>
<dbReference type="NCBIfam" id="TIGR00254">
    <property type="entry name" value="GGDEF"/>
    <property type="match status" value="1"/>
</dbReference>
<comment type="catalytic activity">
    <reaction evidence="3">
        <text>2 GTP = 3',3'-c-di-GMP + 2 diphosphate</text>
        <dbReference type="Rhea" id="RHEA:24898"/>
        <dbReference type="ChEBI" id="CHEBI:33019"/>
        <dbReference type="ChEBI" id="CHEBI:37565"/>
        <dbReference type="ChEBI" id="CHEBI:58805"/>
        <dbReference type="EC" id="2.7.7.65"/>
    </reaction>
</comment>
<dbReference type="PROSITE" id="PS50887">
    <property type="entry name" value="GGDEF"/>
    <property type="match status" value="1"/>
</dbReference>
<dbReference type="InterPro" id="IPR000160">
    <property type="entry name" value="GGDEF_dom"/>
</dbReference>
<dbReference type="Gene3D" id="3.30.450.40">
    <property type="match status" value="1"/>
</dbReference>
<dbReference type="InterPro" id="IPR050469">
    <property type="entry name" value="Diguanylate_Cyclase"/>
</dbReference>
<dbReference type="SUPFAM" id="SSF55073">
    <property type="entry name" value="Nucleotide cyclase"/>
    <property type="match status" value="1"/>
</dbReference>
<dbReference type="SMART" id="SM00267">
    <property type="entry name" value="GGDEF"/>
    <property type="match status" value="1"/>
</dbReference>